<proteinExistence type="predicted"/>
<name>A0A255EH83_9ACTN</name>
<accession>A0A255EH83</accession>
<gene>
    <name evidence="1" type="ORF">CGZ91_05280</name>
</gene>
<keyword evidence="2" id="KW-1185">Reference proteome</keyword>
<organism evidence="1 2">
    <name type="scientific">Parenemella sanctibonifatiensis</name>
    <dbReference type="NCBI Taxonomy" id="2016505"/>
    <lineage>
        <taxon>Bacteria</taxon>
        <taxon>Bacillati</taxon>
        <taxon>Actinomycetota</taxon>
        <taxon>Actinomycetes</taxon>
        <taxon>Propionibacteriales</taxon>
        <taxon>Propionibacteriaceae</taxon>
        <taxon>Parenemella</taxon>
    </lineage>
</organism>
<evidence type="ECO:0000313" key="2">
    <source>
        <dbReference type="Proteomes" id="UP000216300"/>
    </source>
</evidence>
<dbReference type="EMBL" id="NMVJ01000006">
    <property type="protein sequence ID" value="OYN90899.1"/>
    <property type="molecule type" value="Genomic_DNA"/>
</dbReference>
<evidence type="ECO:0000313" key="1">
    <source>
        <dbReference type="EMBL" id="OYN90899.1"/>
    </source>
</evidence>
<sequence length="137" mass="15114">MADLCPGETSAYQQGGGVRTELPADFEIVAVTWCSRPLPEGNLVERFTTEPAPLTDLIESFPDTPPPTETRDGALLACDSQPGNREIVYLYPAEGDPILWDVPADTSCGYSRDRHDVFEVLENDVTWTWQGDPVTLE</sequence>
<dbReference type="AlphaFoldDB" id="A0A255EH83"/>
<dbReference type="Proteomes" id="UP000216300">
    <property type="component" value="Unassembled WGS sequence"/>
</dbReference>
<comment type="caution">
    <text evidence="1">The sequence shown here is derived from an EMBL/GenBank/DDBJ whole genome shotgun (WGS) entry which is preliminary data.</text>
</comment>
<protein>
    <submittedName>
        <fullName evidence="1">Uncharacterized protein</fullName>
    </submittedName>
</protein>
<reference evidence="1 2" key="1">
    <citation type="submission" date="2017-07" db="EMBL/GenBank/DDBJ databases">
        <title>Draft whole genome sequences of clinical Proprionibacteriaceae strains.</title>
        <authorList>
            <person name="Bernier A.-M."/>
            <person name="Bernard K."/>
            <person name="Domingo M.-C."/>
        </authorList>
    </citation>
    <scope>NUCLEOTIDE SEQUENCE [LARGE SCALE GENOMIC DNA]</scope>
    <source>
        <strain evidence="1 2">NML 150081</strain>
    </source>
</reference>